<accession>A0A5A5T6H7</accession>
<dbReference type="RefSeq" id="WP_149400019.1">
    <property type="nucleotide sequence ID" value="NZ_BIXY01000004.1"/>
</dbReference>
<name>A0A5A5T6H7_9CHLR</name>
<proteinExistence type="predicted"/>
<sequence>MEKKGKWLILWLLSILLLSGCTGATTQTTKHSTTKAINSADTASILHSSQAIAPLWGHRTKTSHCHIQGSLPDPACTPGNIMPGATADTVCVPGYTRTVRNVSVSTKNRVYAEYGITQRSPGQYQIDHFISLGSGGANDISNLWPQPATPLPGYHEKDRLERYLYTLVCNDQMSLKDAQIQMATNWVAAYQAIPKNWVADTSKDPD</sequence>
<evidence type="ECO:0000313" key="2">
    <source>
        <dbReference type="EMBL" id="GCF06968.1"/>
    </source>
</evidence>
<protein>
    <recommendedName>
        <fullName evidence="4">HNH endonuclease</fullName>
    </recommendedName>
</protein>
<dbReference type="Proteomes" id="UP000322530">
    <property type="component" value="Unassembled WGS sequence"/>
</dbReference>
<dbReference type="OrthoDB" id="163358at2"/>
<keyword evidence="3" id="KW-1185">Reference proteome</keyword>
<feature type="signal peptide" evidence="1">
    <location>
        <begin position="1"/>
        <end position="24"/>
    </location>
</feature>
<dbReference type="CDD" id="cd00085">
    <property type="entry name" value="HNHc"/>
    <property type="match status" value="1"/>
</dbReference>
<evidence type="ECO:0008006" key="4">
    <source>
        <dbReference type="Google" id="ProtNLM"/>
    </source>
</evidence>
<dbReference type="PROSITE" id="PS51257">
    <property type="entry name" value="PROKAR_LIPOPROTEIN"/>
    <property type="match status" value="1"/>
</dbReference>
<keyword evidence="1" id="KW-0732">Signal</keyword>
<reference evidence="2 3" key="1">
    <citation type="submission" date="2019-01" db="EMBL/GenBank/DDBJ databases">
        <title>Draft genome sequence of Dictyobacter sp. Uno17.</title>
        <authorList>
            <person name="Wang C.M."/>
            <person name="Zheng Y."/>
            <person name="Sakai Y."/>
            <person name="Abe K."/>
            <person name="Yokota A."/>
            <person name="Yabe S."/>
        </authorList>
    </citation>
    <scope>NUCLEOTIDE SEQUENCE [LARGE SCALE GENOMIC DNA]</scope>
    <source>
        <strain evidence="2 3">Uno17</strain>
    </source>
</reference>
<dbReference type="EMBL" id="BIXY01000004">
    <property type="protein sequence ID" value="GCF06968.1"/>
    <property type="molecule type" value="Genomic_DNA"/>
</dbReference>
<feature type="chain" id="PRO_5022704097" description="HNH endonuclease" evidence="1">
    <location>
        <begin position="25"/>
        <end position="206"/>
    </location>
</feature>
<comment type="caution">
    <text evidence="2">The sequence shown here is derived from an EMBL/GenBank/DDBJ whole genome shotgun (WGS) entry which is preliminary data.</text>
</comment>
<evidence type="ECO:0000313" key="3">
    <source>
        <dbReference type="Proteomes" id="UP000322530"/>
    </source>
</evidence>
<dbReference type="AlphaFoldDB" id="A0A5A5T6H7"/>
<organism evidence="2 3">
    <name type="scientific">Dictyobacter arantiisoli</name>
    <dbReference type="NCBI Taxonomy" id="2014874"/>
    <lineage>
        <taxon>Bacteria</taxon>
        <taxon>Bacillati</taxon>
        <taxon>Chloroflexota</taxon>
        <taxon>Ktedonobacteria</taxon>
        <taxon>Ktedonobacterales</taxon>
        <taxon>Dictyobacteraceae</taxon>
        <taxon>Dictyobacter</taxon>
    </lineage>
</organism>
<evidence type="ECO:0000256" key="1">
    <source>
        <dbReference type="SAM" id="SignalP"/>
    </source>
</evidence>
<dbReference type="InterPro" id="IPR003615">
    <property type="entry name" value="HNH_nuc"/>
</dbReference>
<gene>
    <name evidence="2" type="ORF">KDI_05320</name>
</gene>